<evidence type="ECO:0000256" key="1">
    <source>
        <dbReference type="SAM" id="MobiDB-lite"/>
    </source>
</evidence>
<organism evidence="2 3">
    <name type="scientific">Mycena rosella</name>
    <name type="common">Pink bonnet</name>
    <name type="synonym">Agaricus rosellus</name>
    <dbReference type="NCBI Taxonomy" id="1033263"/>
    <lineage>
        <taxon>Eukaryota</taxon>
        <taxon>Fungi</taxon>
        <taxon>Dikarya</taxon>
        <taxon>Basidiomycota</taxon>
        <taxon>Agaricomycotina</taxon>
        <taxon>Agaricomycetes</taxon>
        <taxon>Agaricomycetidae</taxon>
        <taxon>Agaricales</taxon>
        <taxon>Marasmiineae</taxon>
        <taxon>Mycenaceae</taxon>
        <taxon>Mycena</taxon>
    </lineage>
</organism>
<dbReference type="EMBL" id="JARKIE010000008">
    <property type="protein sequence ID" value="KAJ7705338.1"/>
    <property type="molecule type" value="Genomic_DNA"/>
</dbReference>
<gene>
    <name evidence="2" type="ORF">B0H17DRAFT_1175245</name>
</gene>
<proteinExistence type="predicted"/>
<comment type="caution">
    <text evidence="2">The sequence shown here is derived from an EMBL/GenBank/DDBJ whole genome shotgun (WGS) entry which is preliminary data.</text>
</comment>
<accession>A0AAD7GU23</accession>
<protein>
    <submittedName>
        <fullName evidence="2">Uncharacterized protein</fullName>
    </submittedName>
</protein>
<reference evidence="2" key="1">
    <citation type="submission" date="2023-03" db="EMBL/GenBank/DDBJ databases">
        <title>Massive genome expansion in bonnet fungi (Mycena s.s.) driven by repeated elements and novel gene families across ecological guilds.</title>
        <authorList>
            <consortium name="Lawrence Berkeley National Laboratory"/>
            <person name="Harder C.B."/>
            <person name="Miyauchi S."/>
            <person name="Viragh M."/>
            <person name="Kuo A."/>
            <person name="Thoen E."/>
            <person name="Andreopoulos B."/>
            <person name="Lu D."/>
            <person name="Skrede I."/>
            <person name="Drula E."/>
            <person name="Henrissat B."/>
            <person name="Morin E."/>
            <person name="Kohler A."/>
            <person name="Barry K."/>
            <person name="LaButti K."/>
            <person name="Morin E."/>
            <person name="Salamov A."/>
            <person name="Lipzen A."/>
            <person name="Mereny Z."/>
            <person name="Hegedus B."/>
            <person name="Baldrian P."/>
            <person name="Stursova M."/>
            <person name="Weitz H."/>
            <person name="Taylor A."/>
            <person name="Grigoriev I.V."/>
            <person name="Nagy L.G."/>
            <person name="Martin F."/>
            <person name="Kauserud H."/>
        </authorList>
    </citation>
    <scope>NUCLEOTIDE SEQUENCE</scope>
    <source>
        <strain evidence="2">CBHHK067</strain>
    </source>
</reference>
<evidence type="ECO:0000313" key="3">
    <source>
        <dbReference type="Proteomes" id="UP001221757"/>
    </source>
</evidence>
<keyword evidence="3" id="KW-1185">Reference proteome</keyword>
<feature type="region of interest" description="Disordered" evidence="1">
    <location>
        <begin position="86"/>
        <end position="113"/>
    </location>
</feature>
<feature type="non-terminal residue" evidence="2">
    <location>
        <position position="169"/>
    </location>
</feature>
<dbReference type="AlphaFoldDB" id="A0AAD7GU23"/>
<sequence>MAQSICLVTSSNPLSIDLGAPERGSDRYYPPNDLDGRVLKRNVRAALVVQQQYTDHAQVPKLGWGAPPDPSLQHKRKVIETMGVIDDSSGHGESEEICPTVPSGSEIDRLPPAKRHKLLPPGTIAAAVPLITLHQIQGYVLPSAQEMSGEGARTERDSLNHGHLGHGGV</sequence>
<dbReference type="Proteomes" id="UP001221757">
    <property type="component" value="Unassembled WGS sequence"/>
</dbReference>
<name>A0AAD7GU23_MYCRO</name>
<evidence type="ECO:0000313" key="2">
    <source>
        <dbReference type="EMBL" id="KAJ7705338.1"/>
    </source>
</evidence>
<feature type="region of interest" description="Disordered" evidence="1">
    <location>
        <begin position="147"/>
        <end position="169"/>
    </location>
</feature>